<name>A0A2N9G0X8_FAGSY</name>
<keyword evidence="1" id="KW-0812">Transmembrane</keyword>
<accession>A0A2N9G0X8</accession>
<dbReference type="AlphaFoldDB" id="A0A2N9G0X8"/>
<sequence>MGTASTGQAVPIWSSASTGQAVPIWSDGVAVLCHGYCRIHGFVVVAVGFFRLIWWVCGGGCWVLPIDFLVSAVTVPTQLREQKHQWLIGSPISAIKHTRGTHVEEDNGITWTEIVLDSPSYGEGTLVAEIDGYPDLAKKMGGDGLGTRGSVAVSCWLGTRGSVAVSYWVGLGLGGDG</sequence>
<dbReference type="EMBL" id="OIVN01001347">
    <property type="protein sequence ID" value="SPC92939.1"/>
    <property type="molecule type" value="Genomic_DNA"/>
</dbReference>
<gene>
    <name evidence="2" type="ORF">FSB_LOCUS20821</name>
</gene>
<evidence type="ECO:0000256" key="1">
    <source>
        <dbReference type="SAM" id="Phobius"/>
    </source>
</evidence>
<feature type="transmembrane region" description="Helical" evidence="1">
    <location>
        <begin position="52"/>
        <end position="75"/>
    </location>
</feature>
<keyword evidence="1" id="KW-0472">Membrane</keyword>
<proteinExistence type="predicted"/>
<keyword evidence="1" id="KW-1133">Transmembrane helix</keyword>
<organism evidence="2">
    <name type="scientific">Fagus sylvatica</name>
    <name type="common">Beechnut</name>
    <dbReference type="NCBI Taxonomy" id="28930"/>
    <lineage>
        <taxon>Eukaryota</taxon>
        <taxon>Viridiplantae</taxon>
        <taxon>Streptophyta</taxon>
        <taxon>Embryophyta</taxon>
        <taxon>Tracheophyta</taxon>
        <taxon>Spermatophyta</taxon>
        <taxon>Magnoliopsida</taxon>
        <taxon>eudicotyledons</taxon>
        <taxon>Gunneridae</taxon>
        <taxon>Pentapetalae</taxon>
        <taxon>rosids</taxon>
        <taxon>fabids</taxon>
        <taxon>Fagales</taxon>
        <taxon>Fagaceae</taxon>
        <taxon>Fagus</taxon>
    </lineage>
</organism>
<evidence type="ECO:0000313" key="2">
    <source>
        <dbReference type="EMBL" id="SPC92939.1"/>
    </source>
</evidence>
<reference evidence="2" key="1">
    <citation type="submission" date="2018-02" db="EMBL/GenBank/DDBJ databases">
        <authorList>
            <person name="Cohen D.B."/>
            <person name="Kent A.D."/>
        </authorList>
    </citation>
    <scope>NUCLEOTIDE SEQUENCE</scope>
</reference>
<protein>
    <submittedName>
        <fullName evidence="2">Uncharacterized protein</fullName>
    </submittedName>
</protein>